<comment type="similarity">
    <text evidence="1">Belongs to the YggT family.</text>
</comment>
<protein>
    <submittedName>
        <fullName evidence="3">YggT family protein</fullName>
    </submittedName>
</protein>
<organism evidence="3 4">
    <name type="scientific">Metaclostridioides mangenotii</name>
    <dbReference type="NCBI Taxonomy" id="1540"/>
    <lineage>
        <taxon>Bacteria</taxon>
        <taxon>Bacillati</taxon>
        <taxon>Bacillota</taxon>
        <taxon>Clostridia</taxon>
        <taxon>Peptostreptococcales</taxon>
        <taxon>Peptostreptococcaceae</taxon>
        <taxon>Metaclostridioides</taxon>
    </lineage>
</organism>
<dbReference type="PANTHER" id="PTHR33219">
    <property type="entry name" value="YLMG HOMOLOG PROTEIN 2, CHLOROPLASTIC"/>
    <property type="match status" value="1"/>
</dbReference>
<evidence type="ECO:0000313" key="4">
    <source>
        <dbReference type="Proteomes" id="UP000767291"/>
    </source>
</evidence>
<keyword evidence="2" id="KW-1133">Transmembrane helix</keyword>
<feature type="transmembrane region" description="Helical" evidence="2">
    <location>
        <begin position="69"/>
        <end position="89"/>
    </location>
</feature>
<sequence>MGSLQFTILNILLKLLQVLTWAIVIKSLMTWFPGGRQSKIYDFLDTLTYPIENPIRSLMYRYTNGPIDFSPMIAILVLIAIERIIISIFS</sequence>
<accession>A0ABS4E9Z5</accession>
<feature type="transmembrane region" description="Helical" evidence="2">
    <location>
        <begin position="12"/>
        <end position="32"/>
    </location>
</feature>
<dbReference type="InterPro" id="IPR003425">
    <property type="entry name" value="CCB3/YggT"/>
</dbReference>
<evidence type="ECO:0000313" key="3">
    <source>
        <dbReference type="EMBL" id="MBP1854767.1"/>
    </source>
</evidence>
<dbReference type="Proteomes" id="UP000767291">
    <property type="component" value="Unassembled WGS sequence"/>
</dbReference>
<reference evidence="3 4" key="1">
    <citation type="submission" date="2021-03" db="EMBL/GenBank/DDBJ databases">
        <title>Genomic Encyclopedia of Type Strains, Phase IV (KMG-IV): sequencing the most valuable type-strain genomes for metagenomic binning, comparative biology and taxonomic classification.</title>
        <authorList>
            <person name="Goeker M."/>
        </authorList>
    </citation>
    <scope>NUCLEOTIDE SEQUENCE [LARGE SCALE GENOMIC DNA]</scope>
    <source>
        <strain evidence="3 4">DSM 1289</strain>
    </source>
</reference>
<keyword evidence="2" id="KW-0472">Membrane</keyword>
<dbReference type="Pfam" id="PF02325">
    <property type="entry name" value="CCB3_YggT"/>
    <property type="match status" value="1"/>
</dbReference>
<dbReference type="EMBL" id="JAGGJX010000001">
    <property type="protein sequence ID" value="MBP1854767.1"/>
    <property type="molecule type" value="Genomic_DNA"/>
</dbReference>
<dbReference type="PANTHER" id="PTHR33219:SF14">
    <property type="entry name" value="PROTEIN COFACTOR ASSEMBLY OF COMPLEX C SUBUNIT B CCB3, CHLOROPLASTIC-RELATED"/>
    <property type="match status" value="1"/>
</dbReference>
<evidence type="ECO:0000256" key="1">
    <source>
        <dbReference type="ARBA" id="ARBA00010894"/>
    </source>
</evidence>
<dbReference type="RefSeq" id="WP_024621871.1">
    <property type="nucleotide sequence ID" value="NZ_BAAACS010000013.1"/>
</dbReference>
<name>A0ABS4E9Z5_9FIRM</name>
<gene>
    <name evidence="3" type="ORF">J2Z43_001157</name>
</gene>
<proteinExistence type="inferred from homology"/>
<keyword evidence="4" id="KW-1185">Reference proteome</keyword>
<evidence type="ECO:0000256" key="2">
    <source>
        <dbReference type="SAM" id="Phobius"/>
    </source>
</evidence>
<comment type="caution">
    <text evidence="3">The sequence shown here is derived from an EMBL/GenBank/DDBJ whole genome shotgun (WGS) entry which is preliminary data.</text>
</comment>
<keyword evidence="2" id="KW-0812">Transmembrane</keyword>